<dbReference type="Proteomes" id="UP000722625">
    <property type="component" value="Unassembled WGS sequence"/>
</dbReference>
<dbReference type="InterPro" id="IPR005094">
    <property type="entry name" value="Endonuclease_MobA/VirD2"/>
</dbReference>
<evidence type="ECO:0000256" key="1">
    <source>
        <dbReference type="SAM" id="MobiDB-lite"/>
    </source>
</evidence>
<comment type="caution">
    <text evidence="3">The sequence shown here is derived from an EMBL/GenBank/DDBJ whole genome shotgun (WGS) entry which is preliminary data.</text>
</comment>
<feature type="region of interest" description="Disordered" evidence="1">
    <location>
        <begin position="414"/>
        <end position="434"/>
    </location>
</feature>
<feature type="compositionally biased region" description="Basic residues" evidence="1">
    <location>
        <begin position="421"/>
        <end position="434"/>
    </location>
</feature>
<protein>
    <submittedName>
        <fullName evidence="3">Relaxase/mobilization nuclease domain-containing protein</fullName>
    </submittedName>
</protein>
<name>A0ABS5PKY5_9FLAO</name>
<gene>
    <name evidence="3" type="ORF">KHA90_24205</name>
</gene>
<evidence type="ECO:0000313" key="4">
    <source>
        <dbReference type="Proteomes" id="UP000722625"/>
    </source>
</evidence>
<evidence type="ECO:0000259" key="2">
    <source>
        <dbReference type="Pfam" id="PF03432"/>
    </source>
</evidence>
<proteinExistence type="predicted"/>
<feature type="domain" description="MobA/VirD2-like nuclease" evidence="2">
    <location>
        <begin position="42"/>
        <end position="151"/>
    </location>
</feature>
<accession>A0ABS5PKY5</accession>
<reference evidence="3 4" key="1">
    <citation type="journal article" date="2018" name="Int. J. Syst. Evol. Microbiol.">
        <title>Flavobacterium chryseum sp. nov. and Flavobacterium psychroterrae sp. nov., novel environmental bacteria isolated from Antarctica.</title>
        <authorList>
            <person name="Kralova S."/>
            <person name="Svec P."/>
            <person name="Busse H.J."/>
            <person name="Stankova E."/>
            <person name="Vaczi P."/>
            <person name="Sedlacek I."/>
        </authorList>
    </citation>
    <scope>NUCLEOTIDE SEQUENCE [LARGE SCALE GENOMIC DNA]</scope>
    <source>
        <strain evidence="3 4">CCM 8827</strain>
    </source>
</reference>
<dbReference type="EMBL" id="JAGYVZ010000046">
    <property type="protein sequence ID" value="MBS7234111.1"/>
    <property type="molecule type" value="Genomic_DNA"/>
</dbReference>
<dbReference type="RefSeq" id="WP_213307944.1">
    <property type="nucleotide sequence ID" value="NZ_JAGYVZ010000046.1"/>
</dbReference>
<sequence length="434" mass="48443">MVAVIKTGHSIHRIVHYNESKVKAGAAVCIGAGNYPVDAAKMTVDMKLNRFLKVLELNENVQRNSVHISLNFDPSEKFSKEKLMEIADSYMDKIGFGKQLYLVYEHTDAGHPHIHLATINIERDGKRIDLHHLAIRKSEPARKEIEKTFGLIPAQGRRTRPDYVLEPISTARVQYGKMQSKKAISNVLDKVLFSYKYTSLAELNAVLGLYNVLADRGSENSRVFQAGGLVYRILDQAGKHIGVPIKASDFYSRPTLLFLQQRFVVNAGAFSSEKKRIKNAIDLAFLKNRPSFAELLKGLQKQGIHVVLRKSEQGKLYGITYVDHTTKCVFNGSVLGKNYSAKAMEERCGLQEHSLKDRLVSAAEKAVVGKAQQHDGTGLEKQDLYPDQQPPLALGAGVVGKGLDVLLQAEGQPEYVPKELKGRRKKRKRKGQSE</sequence>
<evidence type="ECO:0000313" key="3">
    <source>
        <dbReference type="EMBL" id="MBS7234111.1"/>
    </source>
</evidence>
<organism evidence="3 4">
    <name type="scientific">Flavobacterium psychroterrae</name>
    <dbReference type="NCBI Taxonomy" id="2133767"/>
    <lineage>
        <taxon>Bacteria</taxon>
        <taxon>Pseudomonadati</taxon>
        <taxon>Bacteroidota</taxon>
        <taxon>Flavobacteriia</taxon>
        <taxon>Flavobacteriales</taxon>
        <taxon>Flavobacteriaceae</taxon>
        <taxon>Flavobacterium</taxon>
    </lineage>
</organism>
<dbReference type="Pfam" id="PF03432">
    <property type="entry name" value="Relaxase"/>
    <property type="match status" value="1"/>
</dbReference>
<keyword evidence="4" id="KW-1185">Reference proteome</keyword>